<dbReference type="Proteomes" id="UP000091929">
    <property type="component" value="Unassembled WGS sequence"/>
</dbReference>
<gene>
    <name evidence="1" type="ORF">APG10_01416</name>
    <name evidence="2" type="ORF">APG11_01040</name>
    <name evidence="3" type="ORF">APG12_01011</name>
</gene>
<reference evidence="4 5" key="1">
    <citation type="journal article" date="2016" name="ISME J.">
        <title>Chasing the elusive Euryarchaeota class WSA2: genomes reveal a uniquely fastidious methyl-reducing methanogen.</title>
        <authorList>
            <person name="Nobu M.K."/>
            <person name="Narihiro T."/>
            <person name="Kuroda K."/>
            <person name="Mei R."/>
            <person name="Liu W.T."/>
        </authorList>
    </citation>
    <scope>NUCLEOTIDE SEQUENCE [LARGE SCALE GENOMIC DNA]</scope>
    <source>
        <strain evidence="1">B03fssc0709_Meth_Bin005</strain>
        <strain evidence="2">B15fssc0709_Meth_Bin003</strain>
        <strain evidence="3">BMIXfssc0709_Meth_Bin006</strain>
    </source>
</reference>
<dbReference type="EMBL" id="LNGF01000021">
    <property type="protein sequence ID" value="KYC47541.1"/>
    <property type="molecule type" value="Genomic_DNA"/>
</dbReference>
<accession>A0A150IIL4</accession>
<comment type="caution">
    <text evidence="1">The sequence shown here is derived from an EMBL/GenBank/DDBJ whole genome shotgun (WGS) entry which is preliminary data.</text>
</comment>
<dbReference type="GO" id="GO:0006396">
    <property type="term" value="P:RNA processing"/>
    <property type="evidence" value="ECO:0007669"/>
    <property type="project" value="InterPro"/>
</dbReference>
<dbReference type="InterPro" id="IPR021568">
    <property type="entry name" value="Ribonuclease_III_archaeal"/>
</dbReference>
<dbReference type="GO" id="GO:0004525">
    <property type="term" value="F:ribonuclease III activity"/>
    <property type="evidence" value="ECO:0007669"/>
    <property type="project" value="InterPro"/>
</dbReference>
<proteinExistence type="predicted"/>
<dbReference type="AlphaFoldDB" id="A0A150IIL4"/>
<evidence type="ECO:0000313" key="4">
    <source>
        <dbReference type="Proteomes" id="UP000091929"/>
    </source>
</evidence>
<evidence type="ECO:0000313" key="3">
    <source>
        <dbReference type="EMBL" id="KYC50191.1"/>
    </source>
</evidence>
<sequence length="120" mass="13408">MEEISEDSNLSAFGDAVVNFLYSVAKSRVQGRYTGKKVSNIALSDALAKSKIKSPRRSDKKMRGDFVEAMIGKGYIEKVFNIDDAVAILSEKLSGKDLNDPEEERKAIADAFSYFIDHYF</sequence>
<dbReference type="InterPro" id="IPR036389">
    <property type="entry name" value="RNase_III_sf"/>
</dbReference>
<dbReference type="Pfam" id="PF11469">
    <property type="entry name" value="Ribonucleas_3_2"/>
    <property type="match status" value="1"/>
</dbReference>
<dbReference type="InterPro" id="IPR038133">
    <property type="entry name" value="Ribo_III_sf_archaeal"/>
</dbReference>
<dbReference type="EMBL" id="LNJC01000018">
    <property type="protein sequence ID" value="KYC50191.1"/>
    <property type="molecule type" value="Genomic_DNA"/>
</dbReference>
<dbReference type="Gene3D" id="1.10.1520.20">
    <property type="entry name" value="Ribonuclease III"/>
    <property type="match status" value="1"/>
</dbReference>
<evidence type="ECO:0000313" key="2">
    <source>
        <dbReference type="EMBL" id="KYC47541.1"/>
    </source>
</evidence>
<organism evidence="1 5">
    <name type="scientific">Candidatus Methanofastidiosum methylothiophilum</name>
    <dbReference type="NCBI Taxonomy" id="1705564"/>
    <lineage>
        <taxon>Archaea</taxon>
        <taxon>Methanobacteriati</taxon>
        <taxon>Methanobacteriota</taxon>
        <taxon>Stenosarchaea group</taxon>
        <taxon>Candidatus Methanofastidiosia</taxon>
        <taxon>Candidatus Methanofastidiosales</taxon>
        <taxon>Candidatus Methanofastidiosaceae</taxon>
        <taxon>Candidatus Methanofastidiosum</taxon>
    </lineage>
</organism>
<accession>A0A150IR74</accession>
<dbReference type="Proteomes" id="UP000092403">
    <property type="component" value="Unassembled WGS sequence"/>
</dbReference>
<dbReference type="SUPFAM" id="SSF69065">
    <property type="entry name" value="RNase III domain-like"/>
    <property type="match status" value="1"/>
</dbReference>
<dbReference type="Proteomes" id="UP000092401">
    <property type="component" value="Unassembled WGS sequence"/>
</dbReference>
<evidence type="ECO:0000313" key="1">
    <source>
        <dbReference type="EMBL" id="KYC44782.1"/>
    </source>
</evidence>
<dbReference type="EMBL" id="LNGE01000042">
    <property type="protein sequence ID" value="KYC44782.1"/>
    <property type="molecule type" value="Genomic_DNA"/>
</dbReference>
<protein>
    <submittedName>
        <fullName evidence="1">Uncharacterized protein</fullName>
    </submittedName>
</protein>
<accession>A0A150IYX0</accession>
<name>A0A150IIL4_9EURY</name>
<evidence type="ECO:0000313" key="5">
    <source>
        <dbReference type="Proteomes" id="UP000092401"/>
    </source>
</evidence>